<keyword evidence="2" id="KW-1185">Reference proteome</keyword>
<gene>
    <name evidence="1" type="ORF">TRFO_28135</name>
</gene>
<dbReference type="AlphaFoldDB" id="A0A1J4JZG3"/>
<dbReference type="EMBL" id="MLAK01000795">
    <property type="protein sequence ID" value="OHT04371.1"/>
    <property type="molecule type" value="Genomic_DNA"/>
</dbReference>
<reference evidence="1" key="1">
    <citation type="submission" date="2016-10" db="EMBL/GenBank/DDBJ databases">
        <authorList>
            <person name="Benchimol M."/>
            <person name="Almeida L.G."/>
            <person name="Vasconcelos A.T."/>
            <person name="Perreira-Neves A."/>
            <person name="Rosa I.A."/>
            <person name="Tasca T."/>
            <person name="Bogo M.R."/>
            <person name="de Souza W."/>
        </authorList>
    </citation>
    <scope>NUCLEOTIDE SEQUENCE [LARGE SCALE GENOMIC DNA]</scope>
    <source>
        <strain evidence="1">K</strain>
    </source>
</reference>
<proteinExistence type="predicted"/>
<organism evidence="1 2">
    <name type="scientific">Tritrichomonas foetus</name>
    <dbReference type="NCBI Taxonomy" id="1144522"/>
    <lineage>
        <taxon>Eukaryota</taxon>
        <taxon>Metamonada</taxon>
        <taxon>Parabasalia</taxon>
        <taxon>Tritrichomonadida</taxon>
        <taxon>Tritrichomonadidae</taxon>
        <taxon>Tritrichomonas</taxon>
    </lineage>
</organism>
<comment type="caution">
    <text evidence="1">The sequence shown here is derived from an EMBL/GenBank/DDBJ whole genome shotgun (WGS) entry which is preliminary data.</text>
</comment>
<dbReference type="VEuPathDB" id="TrichDB:TRFO_28135"/>
<name>A0A1J4JZG3_9EUKA</name>
<dbReference type="Proteomes" id="UP000179807">
    <property type="component" value="Unassembled WGS sequence"/>
</dbReference>
<evidence type="ECO:0000313" key="2">
    <source>
        <dbReference type="Proteomes" id="UP000179807"/>
    </source>
</evidence>
<dbReference type="RefSeq" id="XP_068357507.1">
    <property type="nucleotide sequence ID" value="XM_068505992.1"/>
</dbReference>
<protein>
    <submittedName>
        <fullName evidence="1">Uncharacterized protein</fullName>
    </submittedName>
</protein>
<evidence type="ECO:0000313" key="1">
    <source>
        <dbReference type="EMBL" id="OHT04371.1"/>
    </source>
</evidence>
<accession>A0A1J4JZG3</accession>
<sequence length="198" mass="23367">MKYEDSITIDNVIQRIDDKLSLHSQISNSFSNSNSVSIHNYLEEEILFVSSHFYEISKENIERLDLSIIELILKNQKLMILNEDSLFSFILSLYLKDHSYGILFEYIEFQNLNPNSFEQFITLFDLCDLNLSIWSSICKRLVEEVQNTNNSFNNKRYFIKYSIPYNNQNFEGILHFLTKENQKTGNSNINEFIEIQAS</sequence>
<dbReference type="GeneID" id="94840696"/>